<dbReference type="OrthoDB" id="8608455at2"/>
<reference evidence="2 3" key="1">
    <citation type="submission" date="2014-11" db="EMBL/GenBank/DDBJ databases">
        <title>Genome of a novel goose pathogen.</title>
        <authorList>
            <person name="Hansen C.M."/>
            <person name="Hueffer K."/>
            <person name="Choi S.C."/>
        </authorList>
    </citation>
    <scope>NUCLEOTIDE SEQUENCE [LARGE SCALE GENOMIC DNA]</scope>
    <source>
        <strain evidence="2 3">KH1503</strain>
    </source>
</reference>
<organism evidence="2 3">
    <name type="scientific">Neisseria arctica</name>
    <dbReference type="NCBI Taxonomy" id="1470200"/>
    <lineage>
        <taxon>Bacteria</taxon>
        <taxon>Pseudomonadati</taxon>
        <taxon>Pseudomonadota</taxon>
        <taxon>Betaproteobacteria</taxon>
        <taxon>Neisseriales</taxon>
        <taxon>Neisseriaceae</taxon>
        <taxon>Neisseria</taxon>
    </lineage>
</organism>
<gene>
    <name evidence="2" type="ORF">PL75_03070</name>
</gene>
<keyword evidence="1" id="KW-0812">Transmembrane</keyword>
<sequence length="172" mass="19695">MNENRLSQLINETAELMRLFQDQCQTIGNQTNDKISHHLEQARSEIVQSVRTDVKNSLERSISDYEQTLNNARDSIIHHTKEFNTYLEATSAKNRRLAQLSWIITASSLGLLLVCGIALSLYYKSIIQDLKPEAEMVKLINESDITRCGEYLCVKTDKSKYGNYLIVKKRAP</sequence>
<dbReference type="RefSeq" id="WP_047760456.1">
    <property type="nucleotide sequence ID" value="NZ_CP091510.1"/>
</dbReference>
<dbReference type="Proteomes" id="UP000036027">
    <property type="component" value="Unassembled WGS sequence"/>
</dbReference>
<proteinExistence type="predicted"/>
<dbReference type="PATRIC" id="fig|1470200.3.peg.1722"/>
<keyword evidence="3" id="KW-1185">Reference proteome</keyword>
<protein>
    <submittedName>
        <fullName evidence="2">Uncharacterized protein</fullName>
    </submittedName>
</protein>
<comment type="caution">
    <text evidence="2">The sequence shown here is derived from an EMBL/GenBank/DDBJ whole genome shotgun (WGS) entry which is preliminary data.</text>
</comment>
<evidence type="ECO:0000313" key="3">
    <source>
        <dbReference type="Proteomes" id="UP000036027"/>
    </source>
</evidence>
<dbReference type="AlphaFoldDB" id="A0A0J0YSV1"/>
<name>A0A0J0YSV1_9NEIS</name>
<feature type="transmembrane region" description="Helical" evidence="1">
    <location>
        <begin position="100"/>
        <end position="123"/>
    </location>
</feature>
<keyword evidence="1" id="KW-0472">Membrane</keyword>
<accession>A0A0J0YSV1</accession>
<evidence type="ECO:0000256" key="1">
    <source>
        <dbReference type="SAM" id="Phobius"/>
    </source>
</evidence>
<dbReference type="EMBL" id="JTDO01000004">
    <property type="protein sequence ID" value="KLT73230.1"/>
    <property type="molecule type" value="Genomic_DNA"/>
</dbReference>
<evidence type="ECO:0000313" key="2">
    <source>
        <dbReference type="EMBL" id="KLT73230.1"/>
    </source>
</evidence>
<keyword evidence="1" id="KW-1133">Transmembrane helix</keyword>